<sequence length="269" mass="28915">MRQLTRPVIGVISDVKPGSGHVTHGVTEKYLFAVARGADTYPVMLPGRMSDVDGSMSETAVLEEIFALVDGIFLPGSPSNVEPALYGGTPYDPPLPADPHRDVVSLPLIRACVERGVPLFGVCRGFQEMNVALGGSLHQKVHEQPGHFDHREDGTRSIEEQYGHAHEVSLAPGGLLAGLAGAGRWSVNSLHGQGIDRLAPRLAVEARADDGLVEAFRVQDAPGFALAVQWHPEWRFWQDRLSAGLFEAFGAAARAYAAQRRGDALKAAE</sequence>
<keyword evidence="2" id="KW-1185">Reference proteome</keyword>
<name>A0ABT0DD29_9HYPH</name>
<dbReference type="CDD" id="cd01745">
    <property type="entry name" value="GATase1_2"/>
    <property type="match status" value="1"/>
</dbReference>
<dbReference type="InterPro" id="IPR029062">
    <property type="entry name" value="Class_I_gatase-like"/>
</dbReference>
<evidence type="ECO:0000313" key="1">
    <source>
        <dbReference type="EMBL" id="MCK0197857.1"/>
    </source>
</evidence>
<dbReference type="PROSITE" id="PS51273">
    <property type="entry name" value="GATASE_TYPE_1"/>
    <property type="match status" value="1"/>
</dbReference>
<dbReference type="GO" id="GO:0016787">
    <property type="term" value="F:hydrolase activity"/>
    <property type="evidence" value="ECO:0007669"/>
    <property type="project" value="UniProtKB-KW"/>
</dbReference>
<dbReference type="PANTHER" id="PTHR43235:SF1">
    <property type="entry name" value="GLUTAMINE AMIDOTRANSFERASE PB2B2.05-RELATED"/>
    <property type="match status" value="1"/>
</dbReference>
<reference evidence="1 2" key="1">
    <citation type="submission" date="2022-04" db="EMBL/GenBank/DDBJ databases">
        <authorList>
            <person name="Grouzdev D.S."/>
            <person name="Pantiukh K.S."/>
            <person name="Krutkina M.S."/>
        </authorList>
    </citation>
    <scope>NUCLEOTIDE SEQUENCE [LARGE SCALE GENOMIC DNA]</scope>
    <source>
        <strain evidence="1 2">6x-1</strain>
    </source>
</reference>
<dbReference type="PANTHER" id="PTHR43235">
    <property type="entry name" value="GLUTAMINE AMIDOTRANSFERASE PB2B2.05-RELATED"/>
    <property type="match status" value="1"/>
</dbReference>
<dbReference type="Pfam" id="PF07722">
    <property type="entry name" value="Peptidase_C26"/>
    <property type="match status" value="1"/>
</dbReference>
<keyword evidence="1" id="KW-0378">Hydrolase</keyword>
<dbReference type="Gene3D" id="3.40.50.880">
    <property type="match status" value="1"/>
</dbReference>
<dbReference type="SUPFAM" id="SSF52317">
    <property type="entry name" value="Class I glutamine amidotransferase-like"/>
    <property type="match status" value="1"/>
</dbReference>
<dbReference type="InterPro" id="IPR044668">
    <property type="entry name" value="PuuD-like"/>
</dbReference>
<accession>A0ABT0DD29</accession>
<dbReference type="EMBL" id="JALKCH010000008">
    <property type="protein sequence ID" value="MCK0197857.1"/>
    <property type="molecule type" value="Genomic_DNA"/>
</dbReference>
<proteinExistence type="predicted"/>
<dbReference type="Proteomes" id="UP001203284">
    <property type="component" value="Unassembled WGS sequence"/>
</dbReference>
<evidence type="ECO:0000313" key="2">
    <source>
        <dbReference type="Proteomes" id="UP001203284"/>
    </source>
</evidence>
<organism evidence="1 2">
    <name type="scientific">Ancylobacter crimeensis</name>
    <dbReference type="NCBI Taxonomy" id="2579147"/>
    <lineage>
        <taxon>Bacteria</taxon>
        <taxon>Pseudomonadati</taxon>
        <taxon>Pseudomonadota</taxon>
        <taxon>Alphaproteobacteria</taxon>
        <taxon>Hyphomicrobiales</taxon>
        <taxon>Xanthobacteraceae</taxon>
        <taxon>Ancylobacter</taxon>
    </lineage>
</organism>
<gene>
    <name evidence="1" type="ORF">MWN34_13160</name>
</gene>
<protein>
    <submittedName>
        <fullName evidence="1">Gamma-glutamyl-gamma-aminobutyrate hydrolase family protein</fullName>
    </submittedName>
</protein>
<comment type="caution">
    <text evidence="1">The sequence shown here is derived from an EMBL/GenBank/DDBJ whole genome shotgun (WGS) entry which is preliminary data.</text>
</comment>
<dbReference type="InterPro" id="IPR011697">
    <property type="entry name" value="Peptidase_C26"/>
</dbReference>
<dbReference type="RefSeq" id="WP_247029758.1">
    <property type="nucleotide sequence ID" value="NZ_JALKCH010000008.1"/>
</dbReference>